<gene>
    <name evidence="5" type="ordered locus">Francci3_4194</name>
</gene>
<dbReference type="PANTHER" id="PTHR43464">
    <property type="entry name" value="METHYLTRANSFERASE"/>
    <property type="match status" value="1"/>
</dbReference>
<dbReference type="Pfam" id="PF13649">
    <property type="entry name" value="Methyltransf_25"/>
    <property type="match status" value="1"/>
</dbReference>
<dbReference type="InterPro" id="IPR029063">
    <property type="entry name" value="SAM-dependent_MTases_sf"/>
</dbReference>
<proteinExistence type="predicted"/>
<sequence length="211" mass="22420">MSATQEPGTARTRPDSGVDVFEAHYAGAPGAGWEIGRPQPVFVELAHRGAFTGRVLDVGCGSGDNALMTAELGLDTTGVDAAPSGIALARQKAAERGLEARFLVQDVLELEGLGEQFDTLLDCGLFHCFAPQDRVALVASLGAALRPGGRCFLMCFSDRQQGTWGPHRVSERELRESFAGGWRIDLLAPSRIAVTFNPGAAQAWLAALTRL</sequence>
<keyword evidence="2" id="KW-0808">Transferase</keyword>
<protein>
    <submittedName>
        <fullName evidence="5">Methyltransferase type 12</fullName>
    </submittedName>
</protein>
<dbReference type="GO" id="GO:0032259">
    <property type="term" value="P:methylation"/>
    <property type="evidence" value="ECO:0007669"/>
    <property type="project" value="UniProtKB-KW"/>
</dbReference>
<dbReference type="InterPro" id="IPR041698">
    <property type="entry name" value="Methyltransf_25"/>
</dbReference>
<reference evidence="5 6" key="1">
    <citation type="journal article" date="2007" name="Genome Res.">
        <title>Genome characteristics of facultatively symbiotic Frankia sp. strains reflect host range and host plant biogeography.</title>
        <authorList>
            <person name="Normand P."/>
            <person name="Lapierre P."/>
            <person name="Tisa L.S."/>
            <person name="Gogarten J.P."/>
            <person name="Alloisio N."/>
            <person name="Bagnarol E."/>
            <person name="Bassi C.A."/>
            <person name="Berry A.M."/>
            <person name="Bickhart D.M."/>
            <person name="Choisne N."/>
            <person name="Couloux A."/>
            <person name="Cournoyer B."/>
            <person name="Cruveiller S."/>
            <person name="Daubin V."/>
            <person name="Demange N."/>
            <person name="Francino M.P."/>
            <person name="Goltsman E."/>
            <person name="Huang Y."/>
            <person name="Kopp O.R."/>
            <person name="Labarre L."/>
            <person name="Lapidus A."/>
            <person name="Lavire C."/>
            <person name="Marechal J."/>
            <person name="Martinez M."/>
            <person name="Mastronunzio J.E."/>
            <person name="Mullin B.C."/>
            <person name="Niemann J."/>
            <person name="Pujic P."/>
            <person name="Rawnsley T."/>
            <person name="Rouy Z."/>
            <person name="Schenowitz C."/>
            <person name="Sellstedt A."/>
            <person name="Tavares F."/>
            <person name="Tomkins J.P."/>
            <person name="Vallenet D."/>
            <person name="Valverde C."/>
            <person name="Wall L.G."/>
            <person name="Wang Y."/>
            <person name="Medigue C."/>
            <person name="Benson D.R."/>
        </authorList>
    </citation>
    <scope>NUCLEOTIDE SEQUENCE [LARGE SCALE GENOMIC DNA]</scope>
    <source>
        <strain evidence="6">DSM 45818 / CECT 9043 / CcI3</strain>
    </source>
</reference>
<dbReference type="PANTHER" id="PTHR43464:SF19">
    <property type="entry name" value="UBIQUINONE BIOSYNTHESIS O-METHYLTRANSFERASE, MITOCHONDRIAL"/>
    <property type="match status" value="1"/>
</dbReference>
<dbReference type="HOGENOM" id="CLU_056435_4_3_11"/>
<dbReference type="Proteomes" id="UP000001937">
    <property type="component" value="Chromosome"/>
</dbReference>
<evidence type="ECO:0000259" key="4">
    <source>
        <dbReference type="Pfam" id="PF13649"/>
    </source>
</evidence>
<evidence type="ECO:0000313" key="5">
    <source>
        <dbReference type="EMBL" id="ABD13542.1"/>
    </source>
</evidence>
<keyword evidence="3" id="KW-0949">S-adenosyl-L-methionine</keyword>
<evidence type="ECO:0000256" key="2">
    <source>
        <dbReference type="ARBA" id="ARBA00022679"/>
    </source>
</evidence>
<evidence type="ECO:0000256" key="3">
    <source>
        <dbReference type="ARBA" id="ARBA00022691"/>
    </source>
</evidence>
<dbReference type="KEGG" id="fra:Francci3_4194"/>
<accession>Q2J5A0</accession>
<dbReference type="Gene3D" id="3.40.50.150">
    <property type="entry name" value="Vaccinia Virus protein VP39"/>
    <property type="match status" value="1"/>
</dbReference>
<evidence type="ECO:0000256" key="1">
    <source>
        <dbReference type="ARBA" id="ARBA00022603"/>
    </source>
</evidence>
<dbReference type="OrthoDB" id="9805171at2"/>
<dbReference type="EMBL" id="CP000249">
    <property type="protein sequence ID" value="ABD13542.1"/>
    <property type="molecule type" value="Genomic_DNA"/>
</dbReference>
<dbReference type="STRING" id="106370.Francci3_4194"/>
<feature type="domain" description="Methyltransferase" evidence="4">
    <location>
        <begin position="55"/>
        <end position="149"/>
    </location>
</feature>
<keyword evidence="1 5" id="KW-0489">Methyltransferase</keyword>
<dbReference type="PhylomeDB" id="Q2J5A0"/>
<dbReference type="SUPFAM" id="SSF53335">
    <property type="entry name" value="S-adenosyl-L-methionine-dependent methyltransferases"/>
    <property type="match status" value="1"/>
</dbReference>
<dbReference type="GO" id="GO:0008168">
    <property type="term" value="F:methyltransferase activity"/>
    <property type="evidence" value="ECO:0007669"/>
    <property type="project" value="UniProtKB-KW"/>
</dbReference>
<dbReference type="RefSeq" id="WP_011438556.1">
    <property type="nucleotide sequence ID" value="NC_007777.1"/>
</dbReference>
<dbReference type="CDD" id="cd02440">
    <property type="entry name" value="AdoMet_MTases"/>
    <property type="match status" value="1"/>
</dbReference>
<evidence type="ECO:0000313" key="6">
    <source>
        <dbReference type="Proteomes" id="UP000001937"/>
    </source>
</evidence>
<keyword evidence="6" id="KW-1185">Reference proteome</keyword>
<dbReference type="AlphaFoldDB" id="Q2J5A0"/>
<dbReference type="eggNOG" id="COG2230">
    <property type="taxonomic scope" value="Bacteria"/>
</dbReference>
<organism evidence="5 6">
    <name type="scientific">Frankia casuarinae (strain DSM 45818 / CECT 9043 / HFP020203 / CcI3)</name>
    <dbReference type="NCBI Taxonomy" id="106370"/>
    <lineage>
        <taxon>Bacteria</taxon>
        <taxon>Bacillati</taxon>
        <taxon>Actinomycetota</taxon>
        <taxon>Actinomycetes</taxon>
        <taxon>Frankiales</taxon>
        <taxon>Frankiaceae</taxon>
        <taxon>Frankia</taxon>
    </lineage>
</organism>
<name>Q2J5A0_FRACC</name>